<evidence type="ECO:0000313" key="5">
    <source>
        <dbReference type="Proteomes" id="UP000233551"/>
    </source>
</evidence>
<dbReference type="Pfam" id="PF07816">
    <property type="entry name" value="DUF1645"/>
    <property type="match status" value="1"/>
</dbReference>
<reference evidence="4" key="1">
    <citation type="journal article" date="2017" name="Plant J.">
        <title>The pomegranate (Punica granatum L.) genome and the genomics of punicalagin biosynthesis.</title>
        <authorList>
            <person name="Qin G."/>
            <person name="Xu C."/>
            <person name="Ming R."/>
            <person name="Tang H."/>
            <person name="Guyot R."/>
            <person name="Kramer E.M."/>
            <person name="Hu Y."/>
            <person name="Yi X."/>
            <person name="Qi Y."/>
            <person name="Xu X."/>
            <person name="Gao Z."/>
            <person name="Pan H."/>
            <person name="Jian J."/>
            <person name="Tian Y."/>
            <person name="Yue Z."/>
            <person name="Xu Y."/>
        </authorList>
    </citation>
    <scope>NUCLEOTIDE SEQUENCE [LARGE SCALE GENOMIC DNA]</scope>
    <source>
        <strain evidence="4">cv. Dabenzi</strain>
    </source>
</reference>
<evidence type="ECO:0000313" key="4">
    <source>
        <dbReference type="Proteomes" id="UP000197138"/>
    </source>
</evidence>
<organism evidence="2 4">
    <name type="scientific">Punica granatum</name>
    <name type="common">Pomegranate</name>
    <dbReference type="NCBI Taxonomy" id="22663"/>
    <lineage>
        <taxon>Eukaryota</taxon>
        <taxon>Viridiplantae</taxon>
        <taxon>Streptophyta</taxon>
        <taxon>Embryophyta</taxon>
        <taxon>Tracheophyta</taxon>
        <taxon>Spermatophyta</taxon>
        <taxon>Magnoliopsida</taxon>
        <taxon>eudicotyledons</taxon>
        <taxon>Gunneridae</taxon>
        <taxon>Pentapetalae</taxon>
        <taxon>rosids</taxon>
        <taxon>malvids</taxon>
        <taxon>Myrtales</taxon>
        <taxon>Lythraceae</taxon>
        <taxon>Punica</taxon>
    </lineage>
</organism>
<reference evidence="2" key="2">
    <citation type="submission" date="2017-06" db="EMBL/GenBank/DDBJ databases">
        <title>The pomegranate genome and the genomics of punicalagin biosynthesis.</title>
        <authorList>
            <person name="Xu C."/>
        </authorList>
    </citation>
    <scope>NUCLEOTIDE SEQUENCE [LARGE SCALE GENOMIC DNA]</scope>
    <source>
        <tissue evidence="2">Fresh leaf</tissue>
    </source>
</reference>
<dbReference type="PANTHER" id="PTHR33095:SF114">
    <property type="entry name" value="DUF1645 FAMILY PROTEIN"/>
    <property type="match status" value="1"/>
</dbReference>
<protein>
    <submittedName>
        <fullName evidence="2">Uncharacterized protein</fullName>
    </submittedName>
</protein>
<feature type="region of interest" description="Disordered" evidence="1">
    <location>
        <begin position="220"/>
        <end position="275"/>
    </location>
</feature>
<comment type="caution">
    <text evidence="2">The sequence shown here is derived from an EMBL/GenBank/DDBJ whole genome shotgun (WGS) entry which is preliminary data.</text>
</comment>
<reference evidence="3 5" key="3">
    <citation type="submission" date="2017-11" db="EMBL/GenBank/DDBJ databases">
        <title>De-novo sequencing of pomegranate (Punica granatum L.) genome.</title>
        <authorList>
            <person name="Akparov Z."/>
            <person name="Amiraslanov A."/>
            <person name="Hajiyeva S."/>
            <person name="Abbasov M."/>
            <person name="Kaur K."/>
            <person name="Hamwieh A."/>
            <person name="Solovyev V."/>
            <person name="Salamov A."/>
            <person name="Braich B."/>
            <person name="Kosarev P."/>
            <person name="Mahmoud A."/>
            <person name="Hajiyev E."/>
            <person name="Babayeva S."/>
            <person name="Izzatullayeva V."/>
            <person name="Mammadov A."/>
            <person name="Mammadov A."/>
            <person name="Sharifova S."/>
            <person name="Ojaghi J."/>
            <person name="Eynullazada K."/>
            <person name="Bayramov B."/>
            <person name="Abdulazimova A."/>
            <person name="Shahmuradov I."/>
        </authorList>
    </citation>
    <scope>NUCLEOTIDE SEQUENCE [LARGE SCALE GENOMIC DNA]</scope>
    <source>
        <strain evidence="3">AG2017</strain>
        <strain evidence="5">cv. AG2017</strain>
        <tissue evidence="3">Leaf</tissue>
    </source>
</reference>
<gene>
    <name evidence="2" type="ORF">CDL15_Pgr009708</name>
    <name evidence="3" type="ORF">CRG98_016866</name>
</gene>
<dbReference type="EMBL" id="MTKT01003224">
    <property type="protein sequence ID" value="OWM76063.1"/>
    <property type="molecule type" value="Genomic_DNA"/>
</dbReference>
<dbReference type="Proteomes" id="UP000233551">
    <property type="component" value="Unassembled WGS sequence"/>
</dbReference>
<evidence type="ECO:0000256" key="1">
    <source>
        <dbReference type="SAM" id="MobiDB-lite"/>
    </source>
</evidence>
<dbReference type="STRING" id="22663.A0A218WTS8"/>
<accession>A0A218WTS8</accession>
<name>A0A218WTS8_PUNGR</name>
<dbReference type="InterPro" id="IPR012442">
    <property type="entry name" value="DUF1645_plant"/>
</dbReference>
<keyword evidence="5" id="KW-1185">Reference proteome</keyword>
<dbReference type="AlphaFoldDB" id="A0A218WTS8"/>
<evidence type="ECO:0000313" key="3">
    <source>
        <dbReference type="EMBL" id="PKI62767.1"/>
    </source>
</evidence>
<sequence>MTMASHDNSSSFGFLFRTEYNEFCGEVSEDFASKLNIDGADDGSRQRQSEGEESEQSSRVSFESAASDHQREDDEQEDDHEEEFEFSFACVNPDGSPIAADDVFQDGQIRPIYPLFDRSLLFGDSRDEAKKSTGREAAHPRPPLRKLFVEMAEPEELRGVDEETYCVWNGKKVEEAASPESCRKSNSTGFSKRWRFRDLVNRSNSDGKDAFVFLNPHKAHDGRGGKVQHAKKDEEVGVRTAARKEGKTATASGKGQTAHEKHYVRNRAAKESDRRKSYLPYRQDLVGLGFFTNVNGMTRNVHPF</sequence>
<proteinExistence type="predicted"/>
<feature type="region of interest" description="Disordered" evidence="1">
    <location>
        <begin position="35"/>
        <end position="86"/>
    </location>
</feature>
<dbReference type="Proteomes" id="UP000197138">
    <property type="component" value="Unassembled WGS sequence"/>
</dbReference>
<feature type="compositionally biased region" description="Acidic residues" evidence="1">
    <location>
        <begin position="73"/>
        <end position="85"/>
    </location>
</feature>
<evidence type="ECO:0000313" key="2">
    <source>
        <dbReference type="EMBL" id="OWM76063.1"/>
    </source>
</evidence>
<feature type="compositionally biased region" description="Basic and acidic residues" evidence="1">
    <location>
        <begin position="220"/>
        <end position="247"/>
    </location>
</feature>
<dbReference type="PANTHER" id="PTHR33095">
    <property type="entry name" value="OS07G0619500 PROTEIN"/>
    <property type="match status" value="1"/>
</dbReference>
<feature type="compositionally biased region" description="Basic and acidic residues" evidence="1">
    <location>
        <begin position="257"/>
        <end position="275"/>
    </location>
</feature>
<dbReference type="EMBL" id="PGOL01000932">
    <property type="protein sequence ID" value="PKI62767.1"/>
    <property type="molecule type" value="Genomic_DNA"/>
</dbReference>